<gene>
    <name evidence="2" type="ORF">HELGO_WM5863</name>
</gene>
<proteinExistence type="predicted"/>
<organism evidence="2">
    <name type="scientific">uncultured Sulfurovum sp</name>
    <dbReference type="NCBI Taxonomy" id="269237"/>
    <lineage>
        <taxon>Bacteria</taxon>
        <taxon>Pseudomonadati</taxon>
        <taxon>Campylobacterota</taxon>
        <taxon>Epsilonproteobacteria</taxon>
        <taxon>Campylobacterales</taxon>
        <taxon>Sulfurovaceae</taxon>
        <taxon>Sulfurovum</taxon>
        <taxon>environmental samples</taxon>
    </lineage>
</organism>
<dbReference type="AlphaFoldDB" id="A0A6S6SZR0"/>
<reference evidence="2" key="1">
    <citation type="submission" date="2020-01" db="EMBL/GenBank/DDBJ databases">
        <authorList>
            <person name="Meier V. D."/>
            <person name="Meier V D."/>
        </authorList>
    </citation>
    <scope>NUCLEOTIDE SEQUENCE</scope>
    <source>
        <strain evidence="2">HLG_WM_MAG_04</strain>
    </source>
</reference>
<protein>
    <recommendedName>
        <fullName evidence="3">Stringent starvation protein B</fullName>
    </recommendedName>
</protein>
<dbReference type="EMBL" id="CACVAX010000038">
    <property type="protein sequence ID" value="CAA6812551.1"/>
    <property type="molecule type" value="Genomic_DNA"/>
</dbReference>
<accession>A0A6S6SZR0</accession>
<evidence type="ECO:0008006" key="3">
    <source>
        <dbReference type="Google" id="ProtNLM"/>
    </source>
</evidence>
<name>A0A6S6SZR0_9BACT</name>
<evidence type="ECO:0000256" key="1">
    <source>
        <dbReference type="SAM" id="MobiDB-lite"/>
    </source>
</evidence>
<feature type="region of interest" description="Disordered" evidence="1">
    <location>
        <begin position="124"/>
        <end position="155"/>
    </location>
</feature>
<evidence type="ECO:0000313" key="2">
    <source>
        <dbReference type="EMBL" id="CAA6812551.1"/>
    </source>
</evidence>
<sequence>MSMKNLKSFKYKQLMKDHILATVEYLFDANQEFGVACETSDVNFQPNLPTELKASLPEVTLFMLANYSFETASIDAEYISFEAGFGTENFGALVHIPLLAVKQIFVEEYPILINIASTKEEEEIEEEIKEDSQTNNSMAALLNNPENAKLLKKRS</sequence>